<dbReference type="Gene3D" id="3.40.50.410">
    <property type="entry name" value="von Willebrand factor, type A domain"/>
    <property type="match status" value="1"/>
</dbReference>
<dbReference type="Pfam" id="PF04811">
    <property type="entry name" value="Sec23_trunk"/>
    <property type="match status" value="1"/>
</dbReference>
<dbReference type="InterPro" id="IPR006896">
    <property type="entry name" value="Sec23/24_trunk_dom"/>
</dbReference>
<reference evidence="2" key="1">
    <citation type="submission" date="2021-02" db="EMBL/GenBank/DDBJ databases">
        <authorList>
            <person name="Nowell W R."/>
        </authorList>
    </citation>
    <scope>NUCLEOTIDE SEQUENCE</scope>
</reference>
<dbReference type="PANTHER" id="PTHR13803:SF4">
    <property type="entry name" value="SECRETORY 24CD, ISOFORM C"/>
    <property type="match status" value="1"/>
</dbReference>
<protein>
    <recommendedName>
        <fullName evidence="1">Sec23/Sec24 trunk domain-containing protein</fullName>
    </recommendedName>
</protein>
<dbReference type="GO" id="GO:0000149">
    <property type="term" value="F:SNARE binding"/>
    <property type="evidence" value="ECO:0007669"/>
    <property type="project" value="TreeGrafter"/>
</dbReference>
<gene>
    <name evidence="2" type="ORF">OXD698_LOCUS51427</name>
</gene>
<dbReference type="SUPFAM" id="SSF53300">
    <property type="entry name" value="vWA-like"/>
    <property type="match status" value="1"/>
</dbReference>
<dbReference type="GO" id="GO:0090110">
    <property type="term" value="P:COPII-coated vesicle cargo loading"/>
    <property type="evidence" value="ECO:0007669"/>
    <property type="project" value="TreeGrafter"/>
</dbReference>
<feature type="non-terminal residue" evidence="2">
    <location>
        <position position="1"/>
    </location>
</feature>
<dbReference type="Proteomes" id="UP000663844">
    <property type="component" value="Unassembled WGS sequence"/>
</dbReference>
<evidence type="ECO:0000259" key="1">
    <source>
        <dbReference type="Pfam" id="PF04811"/>
    </source>
</evidence>
<dbReference type="EMBL" id="CAJOAZ010026370">
    <property type="protein sequence ID" value="CAF4400524.1"/>
    <property type="molecule type" value="Genomic_DNA"/>
</dbReference>
<dbReference type="InterPro" id="IPR050550">
    <property type="entry name" value="SEC23_SEC24_subfamily"/>
</dbReference>
<dbReference type="InterPro" id="IPR036465">
    <property type="entry name" value="vWFA_dom_sf"/>
</dbReference>
<dbReference type="PANTHER" id="PTHR13803">
    <property type="entry name" value="SEC24-RELATED PROTEIN"/>
    <property type="match status" value="1"/>
</dbReference>
<sequence length="135" mass="15018">ANCTGKIYVFSTTLPIAVAPGKLSNRDDKKLLGTDKEKVLLAPINNVYTKLGEECAQNGCAVDLFVFPNNYLDIATIGEVCRVSGGQIYKFNYFSIENDGERLLDDLKRNFQRSTAFDALMRVRTSSGIRPIDFL</sequence>
<evidence type="ECO:0000313" key="3">
    <source>
        <dbReference type="Proteomes" id="UP000663844"/>
    </source>
</evidence>
<dbReference type="GO" id="GO:0006886">
    <property type="term" value="P:intracellular protein transport"/>
    <property type="evidence" value="ECO:0007669"/>
    <property type="project" value="InterPro"/>
</dbReference>
<comment type="caution">
    <text evidence="2">The sequence shown here is derived from an EMBL/GenBank/DDBJ whole genome shotgun (WGS) entry which is preliminary data.</text>
</comment>
<dbReference type="AlphaFoldDB" id="A0A820PBW8"/>
<organism evidence="2 3">
    <name type="scientific">Adineta steineri</name>
    <dbReference type="NCBI Taxonomy" id="433720"/>
    <lineage>
        <taxon>Eukaryota</taxon>
        <taxon>Metazoa</taxon>
        <taxon>Spiralia</taxon>
        <taxon>Gnathifera</taxon>
        <taxon>Rotifera</taxon>
        <taxon>Eurotatoria</taxon>
        <taxon>Bdelloidea</taxon>
        <taxon>Adinetida</taxon>
        <taxon>Adinetidae</taxon>
        <taxon>Adineta</taxon>
    </lineage>
</organism>
<accession>A0A820PBW8</accession>
<name>A0A820PBW8_9BILA</name>
<feature type="domain" description="Sec23/Sec24 trunk" evidence="1">
    <location>
        <begin position="2"/>
        <end position="111"/>
    </location>
</feature>
<dbReference type="GO" id="GO:0030127">
    <property type="term" value="C:COPII vesicle coat"/>
    <property type="evidence" value="ECO:0007669"/>
    <property type="project" value="InterPro"/>
</dbReference>
<proteinExistence type="predicted"/>
<dbReference type="GO" id="GO:0070971">
    <property type="term" value="C:endoplasmic reticulum exit site"/>
    <property type="evidence" value="ECO:0007669"/>
    <property type="project" value="TreeGrafter"/>
</dbReference>
<feature type="non-terminal residue" evidence="2">
    <location>
        <position position="135"/>
    </location>
</feature>
<dbReference type="GO" id="GO:0008270">
    <property type="term" value="F:zinc ion binding"/>
    <property type="evidence" value="ECO:0007669"/>
    <property type="project" value="TreeGrafter"/>
</dbReference>
<evidence type="ECO:0000313" key="2">
    <source>
        <dbReference type="EMBL" id="CAF4400524.1"/>
    </source>
</evidence>